<feature type="compositionally biased region" description="Polar residues" evidence="10">
    <location>
        <begin position="1396"/>
        <end position="1411"/>
    </location>
</feature>
<organism evidence="13 14">
    <name type="scientific">Dreissena polymorpha</name>
    <name type="common">Zebra mussel</name>
    <name type="synonym">Mytilus polymorpha</name>
    <dbReference type="NCBI Taxonomy" id="45954"/>
    <lineage>
        <taxon>Eukaryota</taxon>
        <taxon>Metazoa</taxon>
        <taxon>Spiralia</taxon>
        <taxon>Lophotrochozoa</taxon>
        <taxon>Mollusca</taxon>
        <taxon>Bivalvia</taxon>
        <taxon>Autobranchia</taxon>
        <taxon>Heteroconchia</taxon>
        <taxon>Euheterodonta</taxon>
        <taxon>Imparidentia</taxon>
        <taxon>Neoheterodontei</taxon>
        <taxon>Myida</taxon>
        <taxon>Dreissenoidea</taxon>
        <taxon>Dreissenidae</taxon>
        <taxon>Dreissena</taxon>
    </lineage>
</organism>
<reference evidence="13" key="1">
    <citation type="journal article" date="2019" name="bioRxiv">
        <title>The Genome of the Zebra Mussel, Dreissena polymorpha: A Resource for Invasive Species Research.</title>
        <authorList>
            <person name="McCartney M.A."/>
            <person name="Auch B."/>
            <person name="Kono T."/>
            <person name="Mallez S."/>
            <person name="Zhang Y."/>
            <person name="Obille A."/>
            <person name="Becker A."/>
            <person name="Abrahante J.E."/>
            <person name="Garbe J."/>
            <person name="Badalamenti J.P."/>
            <person name="Herman A."/>
            <person name="Mangelson H."/>
            <person name="Liachko I."/>
            <person name="Sullivan S."/>
            <person name="Sone E.D."/>
            <person name="Koren S."/>
            <person name="Silverstein K.A.T."/>
            <person name="Beckman K.B."/>
            <person name="Gohl D.M."/>
        </authorList>
    </citation>
    <scope>NUCLEOTIDE SEQUENCE</scope>
    <source>
        <strain evidence="13">Duluth1</strain>
        <tissue evidence="13">Whole animal</tissue>
    </source>
</reference>
<feature type="transmembrane region" description="Helical" evidence="11">
    <location>
        <begin position="978"/>
        <end position="998"/>
    </location>
</feature>
<dbReference type="CDD" id="cd01752">
    <property type="entry name" value="PLAT_polycystin"/>
    <property type="match status" value="1"/>
</dbReference>
<comment type="caution">
    <text evidence="9">Lacks conserved residue(s) required for the propagation of feature annotation.</text>
</comment>
<dbReference type="GO" id="GO:0005261">
    <property type="term" value="F:monoatomic cation channel activity"/>
    <property type="evidence" value="ECO:0007669"/>
    <property type="project" value="TreeGrafter"/>
</dbReference>
<dbReference type="GO" id="GO:0005509">
    <property type="term" value="F:calcium ion binding"/>
    <property type="evidence" value="ECO:0007669"/>
    <property type="project" value="InterPro"/>
</dbReference>
<comment type="caution">
    <text evidence="13">The sequence shown here is derived from an EMBL/GenBank/DDBJ whole genome shotgun (WGS) entry which is preliminary data.</text>
</comment>
<keyword evidence="6 11" id="KW-0472">Membrane</keyword>
<dbReference type="PROSITE" id="PS50095">
    <property type="entry name" value="PLAT"/>
    <property type="match status" value="1"/>
</dbReference>
<dbReference type="Pfam" id="PF20519">
    <property type="entry name" value="Polycystin_dom"/>
    <property type="match status" value="1"/>
</dbReference>
<dbReference type="Proteomes" id="UP000828390">
    <property type="component" value="Unassembled WGS sequence"/>
</dbReference>
<evidence type="ECO:0000256" key="7">
    <source>
        <dbReference type="ARBA" id="ARBA00023180"/>
    </source>
</evidence>
<comment type="subcellular location">
    <subcellularLocation>
        <location evidence="1">Membrane</location>
        <topology evidence="1">Multi-pass membrane protein</topology>
    </subcellularLocation>
</comment>
<feature type="compositionally biased region" description="Polar residues" evidence="10">
    <location>
        <begin position="1464"/>
        <end position="1473"/>
    </location>
</feature>
<feature type="transmembrane region" description="Helical" evidence="11">
    <location>
        <begin position="1018"/>
        <end position="1040"/>
    </location>
</feature>
<dbReference type="InterPro" id="IPR046791">
    <property type="entry name" value="Polycystin_dom"/>
</dbReference>
<evidence type="ECO:0000256" key="8">
    <source>
        <dbReference type="PIRSR" id="PIRSR603915-2"/>
    </source>
</evidence>
<dbReference type="GO" id="GO:0005886">
    <property type="term" value="C:plasma membrane"/>
    <property type="evidence" value="ECO:0007669"/>
    <property type="project" value="TreeGrafter"/>
</dbReference>
<feature type="region of interest" description="Disordered" evidence="10">
    <location>
        <begin position="1270"/>
        <end position="1339"/>
    </location>
</feature>
<reference evidence="13" key="2">
    <citation type="submission" date="2020-11" db="EMBL/GenBank/DDBJ databases">
        <authorList>
            <person name="McCartney M.A."/>
            <person name="Auch B."/>
            <person name="Kono T."/>
            <person name="Mallez S."/>
            <person name="Becker A."/>
            <person name="Gohl D.M."/>
            <person name="Silverstein K.A.T."/>
            <person name="Koren S."/>
            <person name="Bechman K.B."/>
            <person name="Herman A."/>
            <person name="Abrahante J.E."/>
            <person name="Garbe J."/>
        </authorList>
    </citation>
    <scope>NUCLEOTIDE SEQUENCE</scope>
    <source>
        <strain evidence="13">Duluth1</strain>
        <tissue evidence="13">Whole animal</tissue>
    </source>
</reference>
<dbReference type="InterPro" id="IPR003915">
    <property type="entry name" value="PKD_2"/>
</dbReference>
<feature type="transmembrane region" description="Helical" evidence="11">
    <location>
        <begin position="182"/>
        <end position="200"/>
    </location>
</feature>
<evidence type="ECO:0000256" key="3">
    <source>
        <dbReference type="ARBA" id="ARBA00022692"/>
    </source>
</evidence>
<evidence type="ECO:0000256" key="11">
    <source>
        <dbReference type="SAM" id="Phobius"/>
    </source>
</evidence>
<dbReference type="PANTHER" id="PTHR46730:SF1">
    <property type="entry name" value="PLAT DOMAIN-CONTAINING PROTEIN"/>
    <property type="match status" value="1"/>
</dbReference>
<dbReference type="InterPro" id="IPR013122">
    <property type="entry name" value="PKD1_2_channel"/>
</dbReference>
<feature type="transmembrane region" description="Helical" evidence="11">
    <location>
        <begin position="928"/>
        <end position="949"/>
    </location>
</feature>
<accession>A0A9D4C8U7</accession>
<evidence type="ECO:0000256" key="4">
    <source>
        <dbReference type="ARBA" id="ARBA00022737"/>
    </source>
</evidence>
<evidence type="ECO:0000313" key="13">
    <source>
        <dbReference type="EMBL" id="KAH3719229.1"/>
    </source>
</evidence>
<dbReference type="Gene3D" id="2.60.60.20">
    <property type="entry name" value="PLAT/LH2 domain"/>
    <property type="match status" value="1"/>
</dbReference>
<evidence type="ECO:0000256" key="1">
    <source>
        <dbReference type="ARBA" id="ARBA00004141"/>
    </source>
</evidence>
<name>A0A9D4C8U7_DREPO</name>
<evidence type="ECO:0000256" key="6">
    <source>
        <dbReference type="ARBA" id="ARBA00023136"/>
    </source>
</evidence>
<sequence>MTTRRGASCICLTTRPMDQQKYEITMETGCWRHAGTTSKISLILHGEEGMSETRELISEDDRPMFERNSRDKFILTLPDSIGKIWKVQIWHNNFGPSPSWYLSRVIVRDLNTGNLYLFLCEKWLAVEEQDGKVEREFMALDGTLDFNKAYMTKVVEYMADFHIWLSLVTCPPYSGFMRCERLTVCLTMLLAYMCLNAMWYRSTVTEHHGEFGLLDVSWQSVTVGAICCAVVIPLGRMLEFLFRRSKPKHASNVPAKDAVTDWEPDYPSGKPNEAESEASSEQVLPVMTYSLFDQSILNWPNIQTWAQKQWMKRQQTGRSVQEGGVSGGSEGSGHSHPGNHILGPCSHHGNHILGPGSHHGNHIMGPGNSHHGNNILGPGIPVHPVDLATLNCQDSELDQASSGFEDCHFLLQQKTSADSTHTTAAPSINESLRVHKPQSLPDSLGLLFTKQLSEGGSAKTIKAPSISSNGSNKSVLQDRRKGRLFSELYLPFWCRYIAWSLCAGVCVGGATVTVMYGYTFGTAKSTLWLQSLYFSMMICVFIANPVLIMITVVHAALVYKHDPMSADCHGYEIFNHEKAQEDLKRWKQQLEDWDEGDALERGVAARQRSRYLRFARPPQEKQLIEARKRVMKEKRAIIMFREVVVFLVSMVLLLVIAYGKNNVPSYHLNRAVKSMFIKESMPTSTKGSNPHLAKGSYLNITSPEQWYHWARIDLLSAIDAVPKLPTIFSKSHNSSSYLSLFMIGEMTLRQQRVQETICPEALPYAHASCLSNHGEVKGPFLGNIPNLTYSEGASGNLMIGNYGIYDGSGFVLPLSCNRLAAEDQINTLAQAGWLDRHTRVVFVELTLYNPPTNLFTAVRVTSEFSNMGRITSHVEVTSTQLFRYVTPWDNILLACELLFFVLMMLFVKNLINKLMQDGRGYFFNLWNALNFLICLVSMFYCGSFIYRFVIVADLIERLRSTYYEKHVNVCFVTFWDEMLRSLVGMLVFLCTVRCVRLLRFNAQFARLGDVYRKARRELVIFFGIFCVLLAAYSSLGHQLFGCMSLTFRDLWSSLLGVTALLSGRKIQWQRQNGVLPVGTDMFLLMISTFGTGIMVAYMVAVLSHFLRSRKKRRLFALDMRETLMFYWEQFQLWTGLKKPLIEEEPVIILPPEFTMAEIEYQVDELLFRMNALTGSHGLPEKPPCYLTDSDCTYGAGDDGISSGGSEGGQVFTDDRLEQRVQKIEDNLCSQEPFLAQLLKLDCLFSDDLSQQKEKQLRSHLEMEIFRQLQMQRQDSGKGDHSRTTDKGGNPQPPADTEQGSPGKMKAPHSPGQNSTSSEEMVKLSASANKTVKPRRTRNNFTVKTIQDLLAKSGQEVPEFLHENSSSNPDSPKDKKVFSKSLKPIPAPKPLPHKRQNSTSSSEKVSDASNGNEPEVFKKPTKPTFLHSRESSLSEGPRGSPILKLRTCSGTEKMPKSDGHLTIPPDTSSGSEQDGMQVGKKLLGKRNLRKTKSRGKGKGPDNLEPELVLDELDFEDHQDLLDLEGQQQGKGLGVVVLETVEGGNGADLKPAQMPFNKEHVVTADVHQDLYVFRRKKLVIRLANAGGLAGWLAGGRNKLVRAITMSFIVRF</sequence>
<dbReference type="InterPro" id="IPR042060">
    <property type="entry name" value="PLAT_polycystin1"/>
</dbReference>
<feature type="compositionally biased region" description="Basic and acidic residues" evidence="10">
    <location>
        <begin position="1274"/>
        <end position="1285"/>
    </location>
</feature>
<evidence type="ECO:0000259" key="12">
    <source>
        <dbReference type="PROSITE" id="PS50095"/>
    </source>
</evidence>
<evidence type="ECO:0000256" key="9">
    <source>
        <dbReference type="PROSITE-ProRule" id="PRU00152"/>
    </source>
</evidence>
<dbReference type="EMBL" id="JAIWYP010000013">
    <property type="protein sequence ID" value="KAH3719229.1"/>
    <property type="molecule type" value="Genomic_DNA"/>
</dbReference>
<feature type="transmembrane region" description="Helical" evidence="11">
    <location>
        <begin position="496"/>
        <end position="520"/>
    </location>
</feature>
<feature type="transmembrane region" description="Helical" evidence="11">
    <location>
        <begin position="888"/>
        <end position="907"/>
    </location>
</feature>
<proteinExistence type="inferred from homology"/>
<gene>
    <name evidence="13" type="ORF">DPMN_062061</name>
</gene>
<keyword evidence="5 11" id="KW-1133">Transmembrane helix</keyword>
<feature type="compositionally biased region" description="Basic residues" evidence="10">
    <location>
        <begin position="1481"/>
        <end position="1496"/>
    </location>
</feature>
<evidence type="ECO:0000256" key="2">
    <source>
        <dbReference type="ARBA" id="ARBA00007200"/>
    </source>
</evidence>
<dbReference type="InterPro" id="IPR001024">
    <property type="entry name" value="PLAT/LH2_dom"/>
</dbReference>
<dbReference type="Pfam" id="PF01477">
    <property type="entry name" value="PLAT"/>
    <property type="match status" value="1"/>
</dbReference>
<evidence type="ECO:0000256" key="10">
    <source>
        <dbReference type="SAM" id="MobiDB-lite"/>
    </source>
</evidence>
<dbReference type="SMART" id="SM00308">
    <property type="entry name" value="LH2"/>
    <property type="match status" value="1"/>
</dbReference>
<feature type="domain" description="PLAT" evidence="12">
    <location>
        <begin position="20"/>
        <end position="138"/>
    </location>
</feature>
<keyword evidence="3 11" id="KW-0812">Transmembrane</keyword>
<dbReference type="Pfam" id="PF08016">
    <property type="entry name" value="PKD_channel"/>
    <property type="match status" value="1"/>
</dbReference>
<dbReference type="GO" id="GO:0006816">
    <property type="term" value="P:calcium ion transport"/>
    <property type="evidence" value="ECO:0007669"/>
    <property type="project" value="TreeGrafter"/>
</dbReference>
<feature type="transmembrane region" description="Helical" evidence="11">
    <location>
        <begin position="532"/>
        <end position="559"/>
    </location>
</feature>
<feature type="transmembrane region" description="Helical" evidence="11">
    <location>
        <begin position="220"/>
        <end position="238"/>
    </location>
</feature>
<feature type="transmembrane region" description="Helical" evidence="11">
    <location>
        <begin position="638"/>
        <end position="659"/>
    </location>
</feature>
<evidence type="ECO:0000313" key="14">
    <source>
        <dbReference type="Proteomes" id="UP000828390"/>
    </source>
</evidence>
<dbReference type="SUPFAM" id="SSF49723">
    <property type="entry name" value="Lipase/lipooxygenase domain (PLAT/LH2 domain)"/>
    <property type="match status" value="1"/>
</dbReference>
<keyword evidence="14" id="KW-1185">Reference proteome</keyword>
<keyword evidence="7" id="KW-0325">Glycoprotein</keyword>
<evidence type="ECO:0000256" key="5">
    <source>
        <dbReference type="ARBA" id="ARBA00022989"/>
    </source>
</evidence>
<keyword evidence="4" id="KW-0677">Repeat</keyword>
<feature type="region of interest" description="Disordered" evidence="10">
    <location>
        <begin position="313"/>
        <end position="341"/>
    </location>
</feature>
<dbReference type="InterPro" id="IPR036392">
    <property type="entry name" value="PLAT/LH2_dom_sf"/>
</dbReference>
<feature type="transmembrane region" description="Helical" evidence="11">
    <location>
        <begin position="1082"/>
        <end position="1106"/>
    </location>
</feature>
<feature type="region of interest" description="Disordered" evidence="10">
    <location>
        <begin position="252"/>
        <end position="280"/>
    </location>
</feature>
<feature type="region of interest" description="Disordered" evidence="10">
    <location>
        <begin position="1359"/>
        <end position="1503"/>
    </location>
</feature>
<dbReference type="PRINTS" id="PR01433">
    <property type="entry name" value="POLYCYSTIN2"/>
</dbReference>
<dbReference type="PANTHER" id="PTHR46730">
    <property type="entry name" value="POLYCYSTIN-1"/>
    <property type="match status" value="1"/>
</dbReference>
<feature type="disulfide bond" evidence="8">
    <location>
        <begin position="758"/>
        <end position="769"/>
    </location>
</feature>
<comment type="similarity">
    <text evidence="2">Belongs to the polycystin family.</text>
</comment>
<protein>
    <recommendedName>
        <fullName evidence="12">PLAT domain-containing protein</fullName>
    </recommendedName>
</protein>